<dbReference type="AlphaFoldDB" id="A2BKD4"/>
<dbReference type="GeneID" id="4781842"/>
<dbReference type="Proteomes" id="UP000002593">
    <property type="component" value="Chromosome"/>
</dbReference>
<accession>A2BKD4</accession>
<reference evidence="2 3" key="1">
    <citation type="journal article" date="2007" name="Archaea">
        <title>The genome of Hyperthermus butylicus: a sulfur-reducing, peptide fermenting, neutrophilic Crenarchaeote growing up to 108 degrees C.</title>
        <authorList>
            <person name="Brugger K."/>
            <person name="Chen L."/>
            <person name="Stark M."/>
            <person name="Zibat A."/>
            <person name="Redder P."/>
            <person name="Ruepp A."/>
            <person name="Awayez M."/>
            <person name="She Q."/>
            <person name="Garrett R.A."/>
            <person name="Klenk H.P."/>
        </authorList>
    </citation>
    <scope>NUCLEOTIDE SEQUENCE [LARGE SCALE GENOMIC DNA]</scope>
    <source>
        <strain evidence="3">DSM 5456 / JCM 9403 / PLM1-5</strain>
    </source>
</reference>
<dbReference type="GO" id="GO:0003824">
    <property type="term" value="F:catalytic activity"/>
    <property type="evidence" value="ECO:0007669"/>
    <property type="project" value="InterPro"/>
</dbReference>
<dbReference type="SUPFAM" id="SSF48150">
    <property type="entry name" value="DNA-glycosylase"/>
    <property type="match status" value="1"/>
</dbReference>
<sequence>MTGAVRLEGPVYSLELRYDPDSYSPRDTMRTYSFGWMYWGEDRGYIELCRGSVAEVSWSDAVLSVRVFSEPGTRCWEMAINNIAGMLGVNEDLAEYWRLARGDPLVGGLAESMRGLRLRQTSIWYGFLVAVCQQNVSFRQGWNMLYRLHLNASRRLVLPNGRVYLETPSPQNLSFEVLRSSGLGYRARTVLNLVSARAWELECGNLEEARSVLGVGNYTVSLVELLACRNYSSLLLDRWLRRLAAEAYKVSEREAAKALTERFGEWRGLAAIHTTIAFDAEPSRRALERLRRGENKPGRVEPSPISLWKHTPPVSS</sequence>
<evidence type="ECO:0000313" key="3">
    <source>
        <dbReference type="Proteomes" id="UP000002593"/>
    </source>
</evidence>
<name>A2BKD4_HYPBU</name>
<dbReference type="EMBL" id="CP000493">
    <property type="protein sequence ID" value="ABM80445.1"/>
    <property type="molecule type" value="Genomic_DNA"/>
</dbReference>
<feature type="region of interest" description="Disordered" evidence="1">
    <location>
        <begin position="289"/>
        <end position="316"/>
    </location>
</feature>
<dbReference type="GO" id="GO:0006281">
    <property type="term" value="P:DNA repair"/>
    <property type="evidence" value="ECO:0007669"/>
    <property type="project" value="InterPro"/>
</dbReference>
<dbReference type="EnsemblBacteria" id="ABM80445">
    <property type="protein sequence ID" value="ABM80445"/>
    <property type="gene ID" value="Hbut_0585"/>
</dbReference>
<dbReference type="InterPro" id="IPR011257">
    <property type="entry name" value="DNA_glycosylase"/>
</dbReference>
<gene>
    <name evidence="2" type="ordered locus">Hbut_0585</name>
</gene>
<feature type="compositionally biased region" description="Basic and acidic residues" evidence="1">
    <location>
        <begin position="289"/>
        <end position="299"/>
    </location>
</feature>
<dbReference type="KEGG" id="hbu:Hbut_0585"/>
<organism evidence="2 3">
    <name type="scientific">Hyperthermus butylicus (strain DSM 5456 / JCM 9403 / PLM1-5)</name>
    <dbReference type="NCBI Taxonomy" id="415426"/>
    <lineage>
        <taxon>Archaea</taxon>
        <taxon>Thermoproteota</taxon>
        <taxon>Thermoprotei</taxon>
        <taxon>Desulfurococcales</taxon>
        <taxon>Pyrodictiaceae</taxon>
        <taxon>Hyperthermus</taxon>
    </lineage>
</organism>
<dbReference type="HOGENOM" id="CLU_932618_0_0_2"/>
<dbReference type="Gene3D" id="1.10.340.30">
    <property type="entry name" value="Hypothetical protein, domain 2"/>
    <property type="match status" value="1"/>
</dbReference>
<dbReference type="STRING" id="415426.Hbut_0585"/>
<dbReference type="eggNOG" id="arCOG00464">
    <property type="taxonomic scope" value="Archaea"/>
</dbReference>
<dbReference type="RefSeq" id="WP_011821763.1">
    <property type="nucleotide sequence ID" value="NC_008818.1"/>
</dbReference>
<protein>
    <submittedName>
        <fullName evidence="2">Uncharacterized protein</fullName>
    </submittedName>
</protein>
<proteinExistence type="predicted"/>
<evidence type="ECO:0000313" key="2">
    <source>
        <dbReference type="EMBL" id="ABM80445.1"/>
    </source>
</evidence>
<keyword evidence="3" id="KW-1185">Reference proteome</keyword>
<evidence type="ECO:0000256" key="1">
    <source>
        <dbReference type="SAM" id="MobiDB-lite"/>
    </source>
</evidence>